<sequence length="69" mass="7648">MKPLRRYHPTPSREQQRGSALIEYTIVTGLAVLVLVSNPNVVAETLNAIKSVYEAFAYSLSTTFPLPNL</sequence>
<evidence type="ECO:0000313" key="3">
    <source>
        <dbReference type="Proteomes" id="UP000249447"/>
    </source>
</evidence>
<keyword evidence="1" id="KW-0812">Transmembrane</keyword>
<organism evidence="2 3">
    <name type="scientific">Marilutibacter maris</name>
    <dbReference type="NCBI Taxonomy" id="1605891"/>
    <lineage>
        <taxon>Bacteria</taxon>
        <taxon>Pseudomonadati</taxon>
        <taxon>Pseudomonadota</taxon>
        <taxon>Gammaproteobacteria</taxon>
        <taxon>Lysobacterales</taxon>
        <taxon>Lysobacteraceae</taxon>
        <taxon>Marilutibacter</taxon>
    </lineage>
</organism>
<gene>
    <name evidence="2" type="ORF">C9I47_0093</name>
</gene>
<name>A0A2U9T8K2_9GAMM</name>
<dbReference type="RefSeq" id="WP_111265002.1">
    <property type="nucleotide sequence ID" value="NZ_CP029843.1"/>
</dbReference>
<accession>A0A2U9T8K2</accession>
<evidence type="ECO:0000313" key="2">
    <source>
        <dbReference type="EMBL" id="AWV05819.1"/>
    </source>
</evidence>
<dbReference type="KEGG" id="lmb:C9I47_0093"/>
<proteinExistence type="predicted"/>
<reference evidence="2 3" key="1">
    <citation type="submission" date="2018-05" db="EMBL/GenBank/DDBJ databases">
        <title>The complete genome of Lysobacter maris HZ9B, a marine bacterium antagonistic against terrestrial plant pathogens.</title>
        <authorList>
            <person name="Zhang X.-Q."/>
        </authorList>
    </citation>
    <scope>NUCLEOTIDE SEQUENCE [LARGE SCALE GENOMIC DNA]</scope>
    <source>
        <strain evidence="2 3">HZ9B</strain>
    </source>
</reference>
<dbReference type="AlphaFoldDB" id="A0A2U9T8K2"/>
<keyword evidence="1" id="KW-1133">Transmembrane helix</keyword>
<dbReference type="OrthoDB" id="6065050at2"/>
<keyword evidence="1" id="KW-0472">Membrane</keyword>
<dbReference type="Proteomes" id="UP000249447">
    <property type="component" value="Chromosome"/>
</dbReference>
<protein>
    <submittedName>
        <fullName evidence="2">Uncharacterized protein</fullName>
    </submittedName>
</protein>
<feature type="transmembrane region" description="Helical" evidence="1">
    <location>
        <begin position="21"/>
        <end position="37"/>
    </location>
</feature>
<evidence type="ECO:0000256" key="1">
    <source>
        <dbReference type="SAM" id="Phobius"/>
    </source>
</evidence>
<keyword evidence="3" id="KW-1185">Reference proteome</keyword>
<dbReference type="EMBL" id="CP029843">
    <property type="protein sequence ID" value="AWV05819.1"/>
    <property type="molecule type" value="Genomic_DNA"/>
</dbReference>